<reference evidence="2" key="1">
    <citation type="submission" date="2022-11" db="UniProtKB">
        <authorList>
            <consortium name="WormBaseParasite"/>
        </authorList>
    </citation>
    <scope>IDENTIFICATION</scope>
</reference>
<dbReference type="WBParaSite" id="ACRNAN_scaffold5906.g17131.t1">
    <property type="protein sequence ID" value="ACRNAN_scaffold5906.g17131.t1"/>
    <property type="gene ID" value="ACRNAN_scaffold5906.g17131"/>
</dbReference>
<keyword evidence="1" id="KW-1185">Reference proteome</keyword>
<proteinExistence type="predicted"/>
<evidence type="ECO:0000313" key="2">
    <source>
        <dbReference type="WBParaSite" id="ACRNAN_scaffold5906.g17131.t1"/>
    </source>
</evidence>
<dbReference type="Proteomes" id="UP000887540">
    <property type="component" value="Unplaced"/>
</dbReference>
<evidence type="ECO:0000313" key="1">
    <source>
        <dbReference type="Proteomes" id="UP000887540"/>
    </source>
</evidence>
<organism evidence="1 2">
    <name type="scientific">Acrobeloides nanus</name>
    <dbReference type="NCBI Taxonomy" id="290746"/>
    <lineage>
        <taxon>Eukaryota</taxon>
        <taxon>Metazoa</taxon>
        <taxon>Ecdysozoa</taxon>
        <taxon>Nematoda</taxon>
        <taxon>Chromadorea</taxon>
        <taxon>Rhabditida</taxon>
        <taxon>Tylenchina</taxon>
        <taxon>Cephalobomorpha</taxon>
        <taxon>Cephaloboidea</taxon>
        <taxon>Cephalobidae</taxon>
        <taxon>Acrobeloides</taxon>
    </lineage>
</organism>
<accession>A0A914E6F7</accession>
<protein>
    <submittedName>
        <fullName evidence="2">Uncharacterized protein</fullName>
    </submittedName>
</protein>
<name>A0A914E6F7_9BILA</name>
<dbReference type="AlphaFoldDB" id="A0A914E6F7"/>
<sequence>MEFCDGQQIFGGFKSVSLDLTTGFAPFGGWSAPIAHQYAGKVTTDKCAPGVNINYSYYKHGTFQKKNGNKKFMSRN</sequence>